<comment type="caution">
    <text evidence="7">The sequence shown here is derived from an EMBL/GenBank/DDBJ whole genome shotgun (WGS) entry which is preliminary data.</text>
</comment>
<reference evidence="8" key="2">
    <citation type="submission" date="2015-01" db="EMBL/GenBank/DDBJ databases">
        <title>Draft genome sequence of potential hydrocarbon metabolising strain of Rhodococcus rhodochrous.</title>
        <authorList>
            <person name="Aggarwal R.K."/>
            <person name="Dawar C."/>
        </authorList>
    </citation>
    <scope>NUCLEOTIDE SEQUENCE [LARGE SCALE GENOMIC DNA]</scope>
    <source>
        <strain evidence="8">KG-21</strain>
    </source>
</reference>
<keyword evidence="4 5" id="KW-0472">Membrane</keyword>
<accession>A0A0M8PJV2</accession>
<evidence type="ECO:0000256" key="3">
    <source>
        <dbReference type="ARBA" id="ARBA00022989"/>
    </source>
</evidence>
<name>A0A0M8PJV2_RHORH</name>
<dbReference type="Pfam" id="PF01694">
    <property type="entry name" value="Rhomboid"/>
    <property type="match status" value="1"/>
</dbReference>
<dbReference type="InterPro" id="IPR022764">
    <property type="entry name" value="Peptidase_S54_rhomboid_dom"/>
</dbReference>
<feature type="transmembrane region" description="Helical" evidence="5">
    <location>
        <begin position="146"/>
        <end position="164"/>
    </location>
</feature>
<dbReference type="RefSeq" id="WP_054374483.1">
    <property type="nucleotide sequence ID" value="NZ_AZYO01000077.1"/>
</dbReference>
<gene>
    <name evidence="7" type="ORF">Z051_21525</name>
</gene>
<feature type="transmembrane region" description="Helical" evidence="5">
    <location>
        <begin position="79"/>
        <end position="104"/>
    </location>
</feature>
<feature type="transmembrane region" description="Helical" evidence="5">
    <location>
        <begin position="110"/>
        <end position="134"/>
    </location>
</feature>
<dbReference type="Proteomes" id="UP000037712">
    <property type="component" value="Unassembled WGS sequence"/>
</dbReference>
<keyword evidence="3 5" id="KW-1133">Transmembrane helix</keyword>
<evidence type="ECO:0000256" key="5">
    <source>
        <dbReference type="SAM" id="Phobius"/>
    </source>
</evidence>
<organism evidence="7 8">
    <name type="scientific">Rhodococcus rhodochrous KG-21</name>
    <dbReference type="NCBI Taxonomy" id="1441923"/>
    <lineage>
        <taxon>Bacteria</taxon>
        <taxon>Bacillati</taxon>
        <taxon>Actinomycetota</taxon>
        <taxon>Actinomycetes</taxon>
        <taxon>Mycobacteriales</taxon>
        <taxon>Nocardiaceae</taxon>
        <taxon>Rhodococcus</taxon>
    </lineage>
</organism>
<evidence type="ECO:0000256" key="4">
    <source>
        <dbReference type="ARBA" id="ARBA00023136"/>
    </source>
</evidence>
<keyword evidence="2 5" id="KW-0812">Transmembrane</keyword>
<evidence type="ECO:0000259" key="6">
    <source>
        <dbReference type="Pfam" id="PF01694"/>
    </source>
</evidence>
<reference evidence="7 8" key="1">
    <citation type="journal article" date="2015" name="Genome Announc.">
        <title>Draft Genome Sequence of Rhodococcus rhodochrous Strain KG-21, a Soil Isolate from Oil Fields of Krishna-Godavari Basin, India.</title>
        <authorList>
            <person name="Dawar C."/>
            <person name="Aggarwal R.K."/>
        </authorList>
    </citation>
    <scope>NUCLEOTIDE SEQUENCE [LARGE SCALE GENOMIC DNA]</scope>
    <source>
        <strain evidence="7 8">KG-21</strain>
    </source>
</reference>
<feature type="transmembrane region" description="Helical" evidence="5">
    <location>
        <begin position="170"/>
        <end position="189"/>
    </location>
</feature>
<dbReference type="PANTHER" id="PTHR43066">
    <property type="entry name" value="RHOMBOID-RELATED PROTEIN"/>
    <property type="match status" value="1"/>
</dbReference>
<dbReference type="SUPFAM" id="SSF144091">
    <property type="entry name" value="Rhomboid-like"/>
    <property type="match status" value="1"/>
</dbReference>
<comment type="subcellular location">
    <subcellularLocation>
        <location evidence="1">Membrane</location>
        <topology evidence="1">Multi-pass membrane protein</topology>
    </subcellularLocation>
</comment>
<dbReference type="InterPro" id="IPR035952">
    <property type="entry name" value="Rhomboid-like_sf"/>
</dbReference>
<dbReference type="AlphaFoldDB" id="A0A0M8PJV2"/>
<evidence type="ECO:0000256" key="2">
    <source>
        <dbReference type="ARBA" id="ARBA00022692"/>
    </source>
</evidence>
<dbReference type="PATRIC" id="fig|1441923.3.peg.4679"/>
<dbReference type="EMBL" id="AZYO01000077">
    <property type="protein sequence ID" value="KOS54172.1"/>
    <property type="molecule type" value="Genomic_DNA"/>
</dbReference>
<dbReference type="Gene3D" id="1.20.1540.10">
    <property type="entry name" value="Rhomboid-like"/>
    <property type="match status" value="1"/>
</dbReference>
<sequence length="208" mass="21938">MTVPDGSRPGLRPVWQRAALLIAGFVALLYAIEAVDAAAPAELDTAGIEPRSADGLWGVLFAPVLHADWAHLSANTIPLLVLGFLVLVSGIGRGLAATAIIWVVGGLGTWLTAGAGFVHIGASILVFGWLTYLITRGIFTRQANQIVIGVIVLFVYGSILWGVLPSDPRVSWQGHLFGAVGGVLAAWLLSSDERRRRRSPAVPSSPFG</sequence>
<evidence type="ECO:0000256" key="1">
    <source>
        <dbReference type="ARBA" id="ARBA00004141"/>
    </source>
</evidence>
<protein>
    <submittedName>
        <fullName evidence="7">Rhomboid family protein</fullName>
    </submittedName>
</protein>
<evidence type="ECO:0000313" key="7">
    <source>
        <dbReference type="EMBL" id="KOS54172.1"/>
    </source>
</evidence>
<evidence type="ECO:0000313" key="8">
    <source>
        <dbReference type="Proteomes" id="UP000037712"/>
    </source>
</evidence>
<dbReference type="GO" id="GO:0004252">
    <property type="term" value="F:serine-type endopeptidase activity"/>
    <property type="evidence" value="ECO:0007669"/>
    <property type="project" value="InterPro"/>
</dbReference>
<dbReference type="GO" id="GO:0016020">
    <property type="term" value="C:membrane"/>
    <property type="evidence" value="ECO:0007669"/>
    <property type="project" value="UniProtKB-SubCell"/>
</dbReference>
<feature type="domain" description="Peptidase S54 rhomboid" evidence="6">
    <location>
        <begin position="55"/>
        <end position="190"/>
    </location>
</feature>
<proteinExistence type="predicted"/>